<dbReference type="InterPro" id="IPR036962">
    <property type="entry name" value="Glyco_hydro_3_N_sf"/>
</dbReference>
<comment type="caution">
    <text evidence="4">The sequence shown here is derived from an EMBL/GenBank/DDBJ whole genome shotgun (WGS) entry which is preliminary data.</text>
</comment>
<dbReference type="InterPro" id="IPR036881">
    <property type="entry name" value="Glyco_hydro_3_C_sf"/>
</dbReference>
<keyword evidence="2 4" id="KW-0378">Hydrolase</keyword>
<dbReference type="PANTHER" id="PTHR42715">
    <property type="entry name" value="BETA-GLUCOSIDASE"/>
    <property type="match status" value="1"/>
</dbReference>
<dbReference type="InterPro" id="IPR050288">
    <property type="entry name" value="Cellulose_deg_GH3"/>
</dbReference>
<evidence type="ECO:0000259" key="3">
    <source>
        <dbReference type="SMART" id="SM01217"/>
    </source>
</evidence>
<dbReference type="InterPro" id="IPR001764">
    <property type="entry name" value="Glyco_hydro_3_N"/>
</dbReference>
<dbReference type="Pfam" id="PF14310">
    <property type="entry name" value="Fn3-like"/>
    <property type="match status" value="1"/>
</dbReference>
<dbReference type="Gene3D" id="3.40.50.1700">
    <property type="entry name" value="Glycoside hydrolase family 3 C-terminal domain"/>
    <property type="match status" value="1"/>
</dbReference>
<dbReference type="InterPro" id="IPR026891">
    <property type="entry name" value="Fn3-like"/>
</dbReference>
<dbReference type="Gene3D" id="3.20.20.300">
    <property type="entry name" value="Glycoside hydrolase, family 3, N-terminal domain"/>
    <property type="match status" value="1"/>
</dbReference>
<dbReference type="InterPro" id="IPR002772">
    <property type="entry name" value="Glyco_hydro_3_C"/>
</dbReference>
<organism evidence="4 5">
    <name type="scientific">Nocardioides massiliensis</name>
    <dbReference type="NCBI Taxonomy" id="1325935"/>
    <lineage>
        <taxon>Bacteria</taxon>
        <taxon>Bacillati</taxon>
        <taxon>Actinomycetota</taxon>
        <taxon>Actinomycetes</taxon>
        <taxon>Propionibacteriales</taxon>
        <taxon>Nocardioidaceae</taxon>
        <taxon>Nocardioides</taxon>
    </lineage>
</organism>
<keyword evidence="5" id="KW-1185">Reference proteome</keyword>
<dbReference type="EMBL" id="JAUSQM010000001">
    <property type="protein sequence ID" value="MDP9821375.1"/>
    <property type="molecule type" value="Genomic_DNA"/>
</dbReference>
<dbReference type="SMART" id="SM01217">
    <property type="entry name" value="Fn3_like"/>
    <property type="match status" value="1"/>
</dbReference>
<dbReference type="SUPFAM" id="SSF51445">
    <property type="entry name" value="(Trans)glycosidases"/>
    <property type="match status" value="1"/>
</dbReference>
<dbReference type="PRINTS" id="PR00133">
    <property type="entry name" value="GLHYDRLASE3"/>
</dbReference>
<accession>A0ABT9NNG2</accession>
<dbReference type="InterPro" id="IPR017853">
    <property type="entry name" value="GH"/>
</dbReference>
<feature type="domain" description="Fibronectin type III-like" evidence="3">
    <location>
        <begin position="591"/>
        <end position="661"/>
    </location>
</feature>
<comment type="similarity">
    <text evidence="1">Belongs to the glycosyl hydrolase 3 family.</text>
</comment>
<proteinExistence type="inferred from homology"/>
<dbReference type="InterPro" id="IPR013783">
    <property type="entry name" value="Ig-like_fold"/>
</dbReference>
<gene>
    <name evidence="4" type="ORF">J2S59_001184</name>
</gene>
<dbReference type="GO" id="GO:0008422">
    <property type="term" value="F:beta-glucosidase activity"/>
    <property type="evidence" value="ECO:0007669"/>
    <property type="project" value="UniProtKB-EC"/>
</dbReference>
<evidence type="ECO:0000256" key="2">
    <source>
        <dbReference type="ARBA" id="ARBA00022801"/>
    </source>
</evidence>
<dbReference type="RefSeq" id="WP_246360571.1">
    <property type="nucleotide sequence ID" value="NZ_CCXJ01000679.1"/>
</dbReference>
<protein>
    <submittedName>
        <fullName evidence="4">Beta-glucosidase</fullName>
        <ecNumber evidence="4">3.2.1.21</ecNumber>
    </submittedName>
</protein>
<dbReference type="Pfam" id="PF01915">
    <property type="entry name" value="Glyco_hydro_3_C"/>
    <property type="match status" value="1"/>
</dbReference>
<dbReference type="PANTHER" id="PTHR42715:SF10">
    <property type="entry name" value="BETA-GLUCOSIDASE"/>
    <property type="match status" value="1"/>
</dbReference>
<dbReference type="Proteomes" id="UP001240447">
    <property type="component" value="Unassembled WGS sequence"/>
</dbReference>
<evidence type="ECO:0000313" key="5">
    <source>
        <dbReference type="Proteomes" id="UP001240447"/>
    </source>
</evidence>
<keyword evidence="4" id="KW-0326">Glycosidase</keyword>
<dbReference type="SUPFAM" id="SSF52279">
    <property type="entry name" value="Beta-D-glucan exohydrolase, C-terminal domain"/>
    <property type="match status" value="1"/>
</dbReference>
<evidence type="ECO:0000256" key="1">
    <source>
        <dbReference type="ARBA" id="ARBA00005336"/>
    </source>
</evidence>
<dbReference type="Gene3D" id="2.60.40.10">
    <property type="entry name" value="Immunoglobulins"/>
    <property type="match status" value="1"/>
</dbReference>
<dbReference type="Pfam" id="PF00933">
    <property type="entry name" value="Glyco_hydro_3"/>
    <property type="match status" value="1"/>
</dbReference>
<name>A0ABT9NNG2_9ACTN</name>
<sequence length="757" mass="78775">MSRVVPRPEDLAAAAEVVATLTTDEKVALLSGASFWETVGVEHAGIAPVVLTDGPHGVRRQAGDADHLGINDALPATAFPTAAATGSSWDPALLSEIGAALAVEARALGVDVLLGPGVNIKRHPLCGRNFEYFSEDPRLSGALGAAWVRGLQDNGVAACVKHFAANNQETNRMRVSAEVDERTLREIYLPAFETVVEAGVATVMCAYNALNGTPTAHHPWLLTAVLREEWGFSGAVVSDWGAVTDPAASAAAGLDLEMPGTAGASAERLLAALADGTLAETELDRAAAAVVALVQRAAAARAAAGEVTVDFDAHHALARRAAADSAVLLTNDGILPLDPSAAQRLALIGPFARTPRYQGAGSSHINPPRVDDPVVEIETLLAARGGGTQVCHDDGSDVGAAVALAEASDTVVLFLGLPAAEESEGFDRTHLDLPADQLALLAAVAAVNPRVVVVLGNGGAVLTAPVEQHANAVLETWLGGQAVGGAIADVLFGVREPGGRLAETVPLALTDTPAYVNFPGTATHVHYGERVYVGYRWYDRVERAVAHPFGHGLGYTTWAYADLTVAVPDPTVAAATVSVTVTNTGEREGSEVVQVYLSDLAASVDRPVRELVGFAKVRLAPGESERVEIALDERAFAFWDATAGQWAVEPGAFRVEVGSSSRALPMSVELELDVPRVLGPLTLDSPMGEWLERPGAMDVMLGLFSSAIGDDVAMPELDESLLAMVASMPLRQVLTMAGAVPDPATEAAALARLESTR</sequence>
<evidence type="ECO:0000313" key="4">
    <source>
        <dbReference type="EMBL" id="MDP9821375.1"/>
    </source>
</evidence>
<dbReference type="EC" id="3.2.1.21" evidence="4"/>
<reference evidence="4 5" key="1">
    <citation type="submission" date="2023-07" db="EMBL/GenBank/DDBJ databases">
        <title>Sequencing the genomes of 1000 actinobacteria strains.</title>
        <authorList>
            <person name="Klenk H.-P."/>
        </authorList>
    </citation>
    <scope>NUCLEOTIDE SEQUENCE [LARGE SCALE GENOMIC DNA]</scope>
    <source>
        <strain evidence="4 5">GD13</strain>
    </source>
</reference>